<evidence type="ECO:0000256" key="1">
    <source>
        <dbReference type="SAM" id="Coils"/>
    </source>
</evidence>
<evidence type="ECO:0000313" key="3">
    <source>
        <dbReference type="Proteomes" id="UP000661507"/>
    </source>
</evidence>
<dbReference type="AlphaFoldDB" id="A0A917NZU9"/>
<dbReference type="InterPro" id="IPR002514">
    <property type="entry name" value="Transposase_8"/>
</dbReference>
<proteinExistence type="predicted"/>
<dbReference type="GO" id="GO:0043565">
    <property type="term" value="F:sequence-specific DNA binding"/>
    <property type="evidence" value="ECO:0007669"/>
    <property type="project" value="InterPro"/>
</dbReference>
<dbReference type="PANTHER" id="PTHR33609:SF1">
    <property type="entry name" value="TRANSPOSASE"/>
    <property type="match status" value="1"/>
</dbReference>
<dbReference type="EMBL" id="BMKW01000054">
    <property type="protein sequence ID" value="GGJ45487.1"/>
    <property type="molecule type" value="Genomic_DNA"/>
</dbReference>
<dbReference type="Proteomes" id="UP000661507">
    <property type="component" value="Unassembled WGS sequence"/>
</dbReference>
<keyword evidence="3" id="KW-1185">Reference proteome</keyword>
<dbReference type="SUPFAM" id="SSF48295">
    <property type="entry name" value="TrpR-like"/>
    <property type="match status" value="1"/>
</dbReference>
<dbReference type="GO" id="GO:0006313">
    <property type="term" value="P:DNA transposition"/>
    <property type="evidence" value="ECO:0007669"/>
    <property type="project" value="InterPro"/>
</dbReference>
<dbReference type="GO" id="GO:0004803">
    <property type="term" value="F:transposase activity"/>
    <property type="evidence" value="ECO:0007669"/>
    <property type="project" value="InterPro"/>
</dbReference>
<gene>
    <name evidence="2" type="ORF">GCM10011320_61110</name>
</gene>
<comment type="caution">
    <text evidence="2">The sequence shown here is derived from an EMBL/GenBank/DDBJ whole genome shotgun (WGS) entry which is preliminary data.</text>
</comment>
<dbReference type="Pfam" id="PF01527">
    <property type="entry name" value="HTH_Tnp_1"/>
    <property type="match status" value="1"/>
</dbReference>
<sequence>MSQKSSAPTAKPSAEKVVRDIRRATRKHHSVEDKIRIVLEGLRGEESIAALCRREAIAESLYYAWSKEFLEAGKRRLAGDTARAATTDEVKELRQEARALKEVVAEQALELRLLKKCMIADGGDRS</sequence>
<accession>A0A917NZU9</accession>
<keyword evidence="1" id="KW-0175">Coiled coil</keyword>
<protein>
    <submittedName>
        <fullName evidence="2">Transposase</fullName>
    </submittedName>
</protein>
<feature type="coiled-coil region" evidence="1">
    <location>
        <begin position="83"/>
        <end position="110"/>
    </location>
</feature>
<reference evidence="2" key="2">
    <citation type="submission" date="2020-09" db="EMBL/GenBank/DDBJ databases">
        <authorList>
            <person name="Sun Q."/>
            <person name="Zhou Y."/>
        </authorList>
    </citation>
    <scope>NUCLEOTIDE SEQUENCE</scope>
    <source>
        <strain evidence="2">CGMCC 1.3617</strain>
    </source>
</reference>
<dbReference type="PANTHER" id="PTHR33609">
    <property type="entry name" value="LOW CALCIUM RESPONSE LOCUS PROTEIN S"/>
    <property type="match status" value="1"/>
</dbReference>
<organism evidence="2 3">
    <name type="scientific">Neoroseomonas lacus</name>
    <dbReference type="NCBI Taxonomy" id="287609"/>
    <lineage>
        <taxon>Bacteria</taxon>
        <taxon>Pseudomonadati</taxon>
        <taxon>Pseudomonadota</taxon>
        <taxon>Alphaproteobacteria</taxon>
        <taxon>Acetobacterales</taxon>
        <taxon>Acetobacteraceae</taxon>
        <taxon>Neoroseomonas</taxon>
    </lineage>
</organism>
<evidence type="ECO:0000313" key="2">
    <source>
        <dbReference type="EMBL" id="GGJ45487.1"/>
    </source>
</evidence>
<name>A0A917NZU9_9PROT</name>
<dbReference type="InterPro" id="IPR052546">
    <property type="entry name" value="Transposase_8_domain"/>
</dbReference>
<dbReference type="InterPro" id="IPR010921">
    <property type="entry name" value="Trp_repressor/repl_initiator"/>
</dbReference>
<reference evidence="2" key="1">
    <citation type="journal article" date="2014" name="Int. J. Syst. Evol. Microbiol.">
        <title>Complete genome sequence of Corynebacterium casei LMG S-19264T (=DSM 44701T), isolated from a smear-ripened cheese.</title>
        <authorList>
            <consortium name="US DOE Joint Genome Institute (JGI-PGF)"/>
            <person name="Walter F."/>
            <person name="Albersmeier A."/>
            <person name="Kalinowski J."/>
            <person name="Ruckert C."/>
        </authorList>
    </citation>
    <scope>NUCLEOTIDE SEQUENCE</scope>
    <source>
        <strain evidence="2">CGMCC 1.3617</strain>
    </source>
</reference>